<dbReference type="SUPFAM" id="SSF55073">
    <property type="entry name" value="Nucleotide cyclase"/>
    <property type="match status" value="1"/>
</dbReference>
<dbReference type="PROSITE" id="PS50887">
    <property type="entry name" value="GGDEF"/>
    <property type="match status" value="1"/>
</dbReference>
<reference evidence="3" key="1">
    <citation type="submission" date="2020-02" db="EMBL/GenBank/DDBJ databases">
        <authorList>
            <person name="Meier V. D."/>
        </authorList>
    </citation>
    <scope>NUCLEOTIDE SEQUENCE</scope>
    <source>
        <strain evidence="3">AVDCRST_MAG66</strain>
    </source>
</reference>
<feature type="transmembrane region" description="Helical" evidence="1">
    <location>
        <begin position="164"/>
        <end position="187"/>
    </location>
</feature>
<dbReference type="Gene3D" id="3.30.70.270">
    <property type="match status" value="1"/>
</dbReference>
<dbReference type="InterPro" id="IPR043128">
    <property type="entry name" value="Rev_trsase/Diguanyl_cyclase"/>
</dbReference>
<dbReference type="CDD" id="cd01949">
    <property type="entry name" value="GGDEF"/>
    <property type="match status" value="1"/>
</dbReference>
<keyword evidence="1" id="KW-0472">Membrane</keyword>
<dbReference type="PANTHER" id="PTHR45138:SF9">
    <property type="entry name" value="DIGUANYLATE CYCLASE DGCM-RELATED"/>
    <property type="match status" value="1"/>
</dbReference>
<dbReference type="InterPro" id="IPR000160">
    <property type="entry name" value="GGDEF_dom"/>
</dbReference>
<dbReference type="GO" id="GO:0052621">
    <property type="term" value="F:diguanylate cyclase activity"/>
    <property type="evidence" value="ECO:0007669"/>
    <property type="project" value="TreeGrafter"/>
</dbReference>
<keyword evidence="1" id="KW-1133">Transmembrane helix</keyword>
<dbReference type="NCBIfam" id="TIGR00254">
    <property type="entry name" value="GGDEF"/>
    <property type="match status" value="1"/>
</dbReference>
<evidence type="ECO:0000313" key="3">
    <source>
        <dbReference type="EMBL" id="CAA9442626.1"/>
    </source>
</evidence>
<sequence>MEQHSAGRSPGDERAGLAPRLIPLVLGVEVLALVTVVQGVLDRPVGGTSLLLAVALATLSVVHTELATGIERARRRAGGTSYSDLSSVWTFAAALLLPPAAATLVVLVVYGHLWVRVWSPAGVPLHRHVYTTAAVLLAVRAAHEVAGVAGGLPGSAPDTRTATAVALAVVAYAIVNTALVGAAVALARPGAPLADVLGRWDDNALEVATLCMGALAAVALGAVPGLVVLVLPPILVLHRAVLARQLEDEVSTDAKTGLLTAAAWQEHATRSVRAARRAGTGAGLLILDLDHFKGVNDTWGHLAGDAVLAAVAAELREGVRDRDLVGRFGGEEFVVLLPDLPPGPGAREELWRVADRLRRRIERMDVGVDTSGGAAVIAGLSVSIGGATVPADGTTLDQVLHIADRSLYAAKDAGRNTVRIAAEVTVPAPRRAAE</sequence>
<protein>
    <submittedName>
        <fullName evidence="3">Diguanylate cyclase (GGDEF domain)</fullName>
    </submittedName>
</protein>
<dbReference type="FunFam" id="3.30.70.270:FF:000001">
    <property type="entry name" value="Diguanylate cyclase domain protein"/>
    <property type="match status" value="1"/>
</dbReference>
<keyword evidence="1" id="KW-0812">Transmembrane</keyword>
<feature type="domain" description="GGDEF" evidence="2">
    <location>
        <begin position="280"/>
        <end position="423"/>
    </location>
</feature>
<feature type="transmembrane region" description="Helical" evidence="1">
    <location>
        <begin position="88"/>
        <end position="110"/>
    </location>
</feature>
<dbReference type="InterPro" id="IPR050469">
    <property type="entry name" value="Diguanylate_Cyclase"/>
</dbReference>
<dbReference type="GO" id="GO:0005886">
    <property type="term" value="C:plasma membrane"/>
    <property type="evidence" value="ECO:0007669"/>
    <property type="project" value="TreeGrafter"/>
</dbReference>
<organism evidence="3">
    <name type="scientific">uncultured Pseudonocardia sp</name>
    <dbReference type="NCBI Taxonomy" id="211455"/>
    <lineage>
        <taxon>Bacteria</taxon>
        <taxon>Bacillati</taxon>
        <taxon>Actinomycetota</taxon>
        <taxon>Actinomycetes</taxon>
        <taxon>Pseudonocardiales</taxon>
        <taxon>Pseudonocardiaceae</taxon>
        <taxon>Pseudonocardia</taxon>
        <taxon>environmental samples</taxon>
    </lineage>
</organism>
<dbReference type="InterPro" id="IPR029787">
    <property type="entry name" value="Nucleotide_cyclase"/>
</dbReference>
<feature type="transmembrane region" description="Helical" evidence="1">
    <location>
        <begin position="207"/>
        <end position="237"/>
    </location>
</feature>
<dbReference type="AlphaFoldDB" id="A0A6J4QGG6"/>
<dbReference type="Pfam" id="PF00990">
    <property type="entry name" value="GGDEF"/>
    <property type="match status" value="1"/>
</dbReference>
<evidence type="ECO:0000256" key="1">
    <source>
        <dbReference type="SAM" id="Phobius"/>
    </source>
</evidence>
<dbReference type="GO" id="GO:0043709">
    <property type="term" value="P:cell adhesion involved in single-species biofilm formation"/>
    <property type="evidence" value="ECO:0007669"/>
    <property type="project" value="TreeGrafter"/>
</dbReference>
<accession>A0A6J4QGG6</accession>
<dbReference type="GO" id="GO:1902201">
    <property type="term" value="P:negative regulation of bacterial-type flagellum-dependent cell motility"/>
    <property type="evidence" value="ECO:0007669"/>
    <property type="project" value="TreeGrafter"/>
</dbReference>
<feature type="transmembrane region" description="Helical" evidence="1">
    <location>
        <begin position="130"/>
        <end position="152"/>
    </location>
</feature>
<dbReference type="SMART" id="SM00267">
    <property type="entry name" value="GGDEF"/>
    <property type="match status" value="1"/>
</dbReference>
<gene>
    <name evidence="3" type="ORF">AVDCRST_MAG66-4108</name>
</gene>
<name>A0A6J4QGG6_9PSEU</name>
<dbReference type="EMBL" id="CADCUS010000563">
    <property type="protein sequence ID" value="CAA9442626.1"/>
    <property type="molecule type" value="Genomic_DNA"/>
</dbReference>
<feature type="transmembrane region" description="Helical" evidence="1">
    <location>
        <begin position="47"/>
        <end position="67"/>
    </location>
</feature>
<feature type="transmembrane region" description="Helical" evidence="1">
    <location>
        <begin position="21"/>
        <end position="41"/>
    </location>
</feature>
<evidence type="ECO:0000259" key="2">
    <source>
        <dbReference type="PROSITE" id="PS50887"/>
    </source>
</evidence>
<dbReference type="PANTHER" id="PTHR45138">
    <property type="entry name" value="REGULATORY COMPONENTS OF SENSORY TRANSDUCTION SYSTEM"/>
    <property type="match status" value="1"/>
</dbReference>
<proteinExistence type="predicted"/>